<dbReference type="EMBL" id="KI397513">
    <property type="protein sequence ID" value="ERM94526.1"/>
    <property type="molecule type" value="Genomic_DNA"/>
</dbReference>
<evidence type="ECO:0000313" key="2">
    <source>
        <dbReference type="Proteomes" id="UP000017836"/>
    </source>
</evidence>
<dbReference type="AlphaFoldDB" id="W1NGA9"/>
<name>W1NGA9_AMBTC</name>
<gene>
    <name evidence="1" type="ORF">AMTR_s00010p00264560</name>
</gene>
<proteinExistence type="predicted"/>
<sequence>MEREVRDQNSRERERARIASHRIASHHKNIFAFIMRSWLWPDQGRLLLFTSHVFHPRGAMPFASCYKWGPLPARATSAYLSHAFVDAQIKSQIWGLYETGLDPPYLGLGLDYNPRPNGSGRSPGPGHKHIKVGARLRQACEVRIELTKPNPALAMRP</sequence>
<evidence type="ECO:0000313" key="1">
    <source>
        <dbReference type="EMBL" id="ERM94526.1"/>
    </source>
</evidence>
<keyword evidence="2" id="KW-1185">Reference proteome</keyword>
<protein>
    <submittedName>
        <fullName evidence="1">Uncharacterized protein</fullName>
    </submittedName>
</protein>
<organism evidence="1 2">
    <name type="scientific">Amborella trichopoda</name>
    <dbReference type="NCBI Taxonomy" id="13333"/>
    <lineage>
        <taxon>Eukaryota</taxon>
        <taxon>Viridiplantae</taxon>
        <taxon>Streptophyta</taxon>
        <taxon>Embryophyta</taxon>
        <taxon>Tracheophyta</taxon>
        <taxon>Spermatophyta</taxon>
        <taxon>Magnoliopsida</taxon>
        <taxon>Amborellales</taxon>
        <taxon>Amborellaceae</taxon>
        <taxon>Amborella</taxon>
    </lineage>
</organism>
<dbReference type="Gramene" id="ERM94526">
    <property type="protein sequence ID" value="ERM94526"/>
    <property type="gene ID" value="AMTR_s00010p00264560"/>
</dbReference>
<reference evidence="2" key="1">
    <citation type="journal article" date="2013" name="Science">
        <title>The Amborella genome and the evolution of flowering plants.</title>
        <authorList>
            <consortium name="Amborella Genome Project"/>
        </authorList>
    </citation>
    <scope>NUCLEOTIDE SEQUENCE [LARGE SCALE GENOMIC DNA]</scope>
</reference>
<accession>W1NGA9</accession>
<dbReference type="HOGENOM" id="CLU_1680281_0_0_1"/>
<dbReference type="Proteomes" id="UP000017836">
    <property type="component" value="Unassembled WGS sequence"/>
</dbReference>